<evidence type="ECO:0000256" key="1">
    <source>
        <dbReference type="ARBA" id="ARBA00010333"/>
    </source>
</evidence>
<dbReference type="Proteomes" id="UP000569732">
    <property type="component" value="Unassembled WGS sequence"/>
</dbReference>
<dbReference type="Pfam" id="PF00497">
    <property type="entry name" value="SBP_bac_3"/>
    <property type="match status" value="1"/>
</dbReference>
<reference evidence="5 6" key="1">
    <citation type="submission" date="2020-07" db="EMBL/GenBank/DDBJ databases">
        <title>Endozoicomonas sp. nov., isolated from sediment.</title>
        <authorList>
            <person name="Gu T."/>
        </authorList>
    </citation>
    <scope>NUCLEOTIDE SEQUENCE [LARGE SCALE GENOMIC DNA]</scope>
    <source>
        <strain evidence="5 6">SM1973</strain>
    </source>
</reference>
<dbReference type="Gene3D" id="3.40.190.10">
    <property type="entry name" value="Periplasmic binding protein-like II"/>
    <property type="match status" value="2"/>
</dbReference>
<name>A0A853IH40_9GAMM</name>
<feature type="chain" id="PRO_5032278620" evidence="3">
    <location>
        <begin position="35"/>
        <end position="280"/>
    </location>
</feature>
<keyword evidence="2 3" id="KW-0732">Signal</keyword>
<evidence type="ECO:0000256" key="3">
    <source>
        <dbReference type="SAM" id="SignalP"/>
    </source>
</evidence>
<comment type="caution">
    <text evidence="5">The sequence shown here is derived from an EMBL/GenBank/DDBJ whole genome shotgun (WGS) entry which is preliminary data.</text>
</comment>
<dbReference type="InterPro" id="IPR001638">
    <property type="entry name" value="Solute-binding_3/MltF_N"/>
</dbReference>
<dbReference type="AlphaFoldDB" id="A0A853IH40"/>
<gene>
    <name evidence="5" type="ORF">H0A36_25310</name>
</gene>
<organism evidence="5 6">
    <name type="scientific">Spartinivicinus marinus</name>
    <dbReference type="NCBI Taxonomy" id="2994442"/>
    <lineage>
        <taxon>Bacteria</taxon>
        <taxon>Pseudomonadati</taxon>
        <taxon>Pseudomonadota</taxon>
        <taxon>Gammaproteobacteria</taxon>
        <taxon>Oceanospirillales</taxon>
        <taxon>Zooshikellaceae</taxon>
        <taxon>Spartinivicinus</taxon>
    </lineage>
</organism>
<dbReference type="SUPFAM" id="SSF53850">
    <property type="entry name" value="Periplasmic binding protein-like II"/>
    <property type="match status" value="1"/>
</dbReference>
<accession>A0A853IH40</accession>
<evidence type="ECO:0000259" key="4">
    <source>
        <dbReference type="Pfam" id="PF00497"/>
    </source>
</evidence>
<protein>
    <submittedName>
        <fullName evidence="5">Transporter substrate-binding domain-containing protein</fullName>
    </submittedName>
</protein>
<comment type="similarity">
    <text evidence="1">Belongs to the bacterial solute-binding protein 3 family.</text>
</comment>
<feature type="signal peptide" evidence="3">
    <location>
        <begin position="1"/>
        <end position="34"/>
    </location>
</feature>
<feature type="domain" description="Solute-binding protein family 3/N-terminal" evidence="4">
    <location>
        <begin position="40"/>
        <end position="189"/>
    </location>
</feature>
<dbReference type="PANTHER" id="PTHR35936:SF6">
    <property type="entry name" value="AMINO ACID ABC TRANSPORTER SUBSTRATE-BINDING PAAT FAMILY PROTEIN"/>
    <property type="match status" value="1"/>
</dbReference>
<keyword evidence="6" id="KW-1185">Reference proteome</keyword>
<dbReference type="EMBL" id="JACCKB010000076">
    <property type="protein sequence ID" value="NYZ69341.1"/>
    <property type="molecule type" value="Genomic_DNA"/>
</dbReference>
<evidence type="ECO:0000256" key="2">
    <source>
        <dbReference type="ARBA" id="ARBA00022729"/>
    </source>
</evidence>
<evidence type="ECO:0000313" key="6">
    <source>
        <dbReference type="Proteomes" id="UP000569732"/>
    </source>
</evidence>
<evidence type="ECO:0000313" key="5">
    <source>
        <dbReference type="EMBL" id="NYZ69341.1"/>
    </source>
</evidence>
<dbReference type="RefSeq" id="WP_180571335.1">
    <property type="nucleotide sequence ID" value="NZ_JACCKB010000076.1"/>
</dbReference>
<dbReference type="PANTHER" id="PTHR35936">
    <property type="entry name" value="MEMBRANE-BOUND LYTIC MUREIN TRANSGLYCOSYLASE F"/>
    <property type="match status" value="1"/>
</dbReference>
<sequence length="280" mass="31761">MKFVILKNNTANSIVTMKYSVALLLAAAFSSAFATECKTIKVSGDVDYPPITWQNPKDKNEIKGLAIQLVYDAFSDLGIKIESVYAGDWGEVQNNARIGNIDIIAGLYINEERKQYLDYTEQPFLMDPVAIFVPSKKAYDFKFSKWEDLKSLQGVTTVGNSFGQKFDKFSKKHLKIKYKELMEETFDELLSGNSDYLIQGLYPGIAGLARTRLSIRITPNPVPVVEEGLYIAFSKRSHCKHHIKLLSNKVHSFVKDKISSSLVDKYFKLWKEDFNLTGLK</sequence>
<proteinExistence type="inferred from homology"/>